<reference evidence="13" key="2">
    <citation type="submission" date="2025-08" db="UniProtKB">
        <authorList>
            <consortium name="RefSeq"/>
        </authorList>
    </citation>
    <scope>IDENTIFICATION</scope>
    <source>
        <tissue evidence="13">Young leaves</tissue>
    </source>
</reference>
<comment type="catalytic activity">
    <reaction evidence="10">
        <text>L-cysteinyl-[protein] + hexadecanoyl-CoA = S-hexadecanoyl-L-cysteinyl-[protein] + CoA</text>
        <dbReference type="Rhea" id="RHEA:36683"/>
        <dbReference type="Rhea" id="RHEA-COMP:10131"/>
        <dbReference type="Rhea" id="RHEA-COMP:11032"/>
        <dbReference type="ChEBI" id="CHEBI:29950"/>
        <dbReference type="ChEBI" id="CHEBI:57287"/>
        <dbReference type="ChEBI" id="CHEBI:57379"/>
        <dbReference type="ChEBI" id="CHEBI:74151"/>
        <dbReference type="EC" id="2.3.1.225"/>
    </reaction>
</comment>
<keyword evidence="8" id="KW-0449">Lipoprotein</keyword>
<evidence type="ECO:0000256" key="3">
    <source>
        <dbReference type="ARBA" id="ARBA00022679"/>
    </source>
</evidence>
<feature type="transmembrane region" description="Helical" evidence="10">
    <location>
        <begin position="246"/>
        <end position="274"/>
    </location>
</feature>
<dbReference type="PROSITE" id="PS50216">
    <property type="entry name" value="DHHC"/>
    <property type="match status" value="1"/>
</dbReference>
<evidence type="ECO:0000256" key="10">
    <source>
        <dbReference type="RuleBase" id="RU079119"/>
    </source>
</evidence>
<evidence type="ECO:0000256" key="5">
    <source>
        <dbReference type="ARBA" id="ARBA00022989"/>
    </source>
</evidence>
<dbReference type="GO" id="GO:0005794">
    <property type="term" value="C:Golgi apparatus"/>
    <property type="evidence" value="ECO:0007669"/>
    <property type="project" value="TreeGrafter"/>
</dbReference>
<protein>
    <recommendedName>
        <fullName evidence="10">S-acyltransferase</fullName>
        <ecNumber evidence="10">2.3.1.225</ecNumber>
    </recommendedName>
    <alternativeName>
        <fullName evidence="10">Palmitoyltransferase</fullName>
    </alternativeName>
</protein>
<dbReference type="GO" id="GO:0006612">
    <property type="term" value="P:protein targeting to membrane"/>
    <property type="evidence" value="ECO:0007669"/>
    <property type="project" value="TreeGrafter"/>
</dbReference>
<keyword evidence="7" id="KW-0564">Palmitate</keyword>
<evidence type="ECO:0000313" key="12">
    <source>
        <dbReference type="Proteomes" id="UP000694853"/>
    </source>
</evidence>
<comment type="similarity">
    <text evidence="2 10">Belongs to the DHHC palmitoyltransferase family.</text>
</comment>
<keyword evidence="6 10" id="KW-0472">Membrane</keyword>
<dbReference type="PANTHER" id="PTHR22883">
    <property type="entry name" value="ZINC FINGER DHHC DOMAIN CONTAINING PROTEIN"/>
    <property type="match status" value="1"/>
</dbReference>
<keyword evidence="12" id="KW-1185">Reference proteome</keyword>
<evidence type="ECO:0000256" key="1">
    <source>
        <dbReference type="ARBA" id="ARBA00004127"/>
    </source>
</evidence>
<dbReference type="PANTHER" id="PTHR22883:SF301">
    <property type="entry name" value="PALMITOYLTRANSFERASE ZDHHC12"/>
    <property type="match status" value="1"/>
</dbReference>
<evidence type="ECO:0000256" key="9">
    <source>
        <dbReference type="ARBA" id="ARBA00023315"/>
    </source>
</evidence>
<evidence type="ECO:0000256" key="7">
    <source>
        <dbReference type="ARBA" id="ARBA00023139"/>
    </source>
</evidence>
<accession>A0A8B8LYP8</accession>
<dbReference type="GeneID" id="113868947"/>
<proteinExistence type="inferred from homology"/>
<gene>
    <name evidence="13" type="primary">LOC113868947</name>
</gene>
<sequence>MTIVSICRPVHSPWDQPMDRCFRIFPCLADPARRSSLCLKLALVTIHLAYAGVLFLFDGDLIEKTKKEPWYTVLYLLLFVLTLIQYFATSFSSPGYVVDAMMTVNESNVVYRKAPETSNQPASSKNGSFVVSMEGNQMGRNSSGSNATSWSKLVAELYPYGTTIRTWTCTYCNVEQPPRAKHCHDCDKCVLQFDHHCVWLGNCIGQGNHCRFWWYLCEETALCLWTGVLYISYLKAHITRVWWQDAIMILLLITLAIALIFLLLLLLFHSYLILTNQTTYELVRRRRIPYLRAIPERVHPFSKGICRNLYSFCCARYSIYDLESLPTPQEIEEKSKPYTCSDAVTCRCC</sequence>
<dbReference type="GO" id="GO:0019706">
    <property type="term" value="F:protein-cysteine S-palmitoyltransferase activity"/>
    <property type="evidence" value="ECO:0007669"/>
    <property type="project" value="UniProtKB-EC"/>
</dbReference>
<feature type="transmembrane region" description="Helical" evidence="10">
    <location>
        <begin position="69"/>
        <end position="88"/>
    </location>
</feature>
<keyword evidence="9 10" id="KW-0012">Acyltransferase</keyword>
<evidence type="ECO:0000259" key="11">
    <source>
        <dbReference type="Pfam" id="PF01529"/>
    </source>
</evidence>
<dbReference type="RefSeq" id="XP_027360767.1">
    <property type="nucleotide sequence ID" value="XM_027504966.1"/>
</dbReference>
<dbReference type="AlphaFoldDB" id="A0A8B8LYP8"/>
<keyword evidence="5 10" id="KW-1133">Transmembrane helix</keyword>
<evidence type="ECO:0000256" key="8">
    <source>
        <dbReference type="ARBA" id="ARBA00023288"/>
    </source>
</evidence>
<dbReference type="KEGG" id="aprc:113868947"/>
<comment type="subcellular location">
    <subcellularLocation>
        <location evidence="1">Endomembrane system</location>
        <topology evidence="1">Multi-pass membrane protein</topology>
    </subcellularLocation>
</comment>
<feature type="transmembrane region" description="Helical" evidence="10">
    <location>
        <begin position="212"/>
        <end position="234"/>
    </location>
</feature>
<keyword evidence="4 10" id="KW-0812">Transmembrane</keyword>
<evidence type="ECO:0000256" key="4">
    <source>
        <dbReference type="ARBA" id="ARBA00022692"/>
    </source>
</evidence>
<dbReference type="InterPro" id="IPR001594">
    <property type="entry name" value="Palmitoyltrfase_DHHC"/>
</dbReference>
<reference evidence="12" key="1">
    <citation type="journal article" date="2019" name="Toxins">
        <title>Detection of Abrin-Like and Prepropulchellin-Like Toxin Genes and Transcripts Using Whole Genome Sequencing and Full-Length Transcript Sequencing of Abrus precatorius.</title>
        <authorList>
            <person name="Hovde B.T."/>
            <person name="Daligault H.E."/>
            <person name="Hanschen E.R."/>
            <person name="Kunde Y.A."/>
            <person name="Johnson M.B."/>
            <person name="Starkenburg S.R."/>
            <person name="Johnson S.L."/>
        </authorList>
    </citation>
    <scope>NUCLEOTIDE SEQUENCE [LARGE SCALE GENOMIC DNA]</scope>
</reference>
<dbReference type="InterPro" id="IPR039859">
    <property type="entry name" value="PFA4/ZDH16/20/ERF2-like"/>
</dbReference>
<evidence type="ECO:0000256" key="2">
    <source>
        <dbReference type="ARBA" id="ARBA00008574"/>
    </source>
</evidence>
<name>A0A8B8LYP8_ABRPR</name>
<evidence type="ECO:0000256" key="6">
    <source>
        <dbReference type="ARBA" id="ARBA00023136"/>
    </source>
</evidence>
<dbReference type="Pfam" id="PF01529">
    <property type="entry name" value="DHHC"/>
    <property type="match status" value="1"/>
</dbReference>
<dbReference type="EC" id="2.3.1.225" evidence="10"/>
<dbReference type="GO" id="GO:0005783">
    <property type="term" value="C:endoplasmic reticulum"/>
    <property type="evidence" value="ECO:0007669"/>
    <property type="project" value="TreeGrafter"/>
</dbReference>
<comment type="domain">
    <text evidence="10">The DHHC domain is required for palmitoyltransferase activity.</text>
</comment>
<feature type="domain" description="Palmitoyltransferase DHHC" evidence="11">
    <location>
        <begin position="168"/>
        <end position="284"/>
    </location>
</feature>
<evidence type="ECO:0000313" key="13">
    <source>
        <dbReference type="RefSeq" id="XP_027360767.1"/>
    </source>
</evidence>
<feature type="transmembrane region" description="Helical" evidence="10">
    <location>
        <begin position="39"/>
        <end position="57"/>
    </location>
</feature>
<keyword evidence="3 10" id="KW-0808">Transferase</keyword>
<dbReference type="Proteomes" id="UP000694853">
    <property type="component" value="Unplaced"/>
</dbReference>
<organism evidence="12 13">
    <name type="scientific">Abrus precatorius</name>
    <name type="common">Indian licorice</name>
    <name type="synonym">Glycine abrus</name>
    <dbReference type="NCBI Taxonomy" id="3816"/>
    <lineage>
        <taxon>Eukaryota</taxon>
        <taxon>Viridiplantae</taxon>
        <taxon>Streptophyta</taxon>
        <taxon>Embryophyta</taxon>
        <taxon>Tracheophyta</taxon>
        <taxon>Spermatophyta</taxon>
        <taxon>Magnoliopsida</taxon>
        <taxon>eudicotyledons</taxon>
        <taxon>Gunneridae</taxon>
        <taxon>Pentapetalae</taxon>
        <taxon>rosids</taxon>
        <taxon>fabids</taxon>
        <taxon>Fabales</taxon>
        <taxon>Fabaceae</taxon>
        <taxon>Papilionoideae</taxon>
        <taxon>50 kb inversion clade</taxon>
        <taxon>NPAAA clade</taxon>
        <taxon>indigoferoid/millettioid clade</taxon>
        <taxon>Abreae</taxon>
        <taxon>Abrus</taxon>
    </lineage>
</organism>
<dbReference type="OrthoDB" id="9909019at2759"/>